<dbReference type="SMART" id="SM00382">
    <property type="entry name" value="AAA"/>
    <property type="match status" value="1"/>
</dbReference>
<dbReference type="STRING" id="318479.A0A0N4U895"/>
<evidence type="ECO:0000256" key="7">
    <source>
        <dbReference type="SAM" id="Phobius"/>
    </source>
</evidence>
<dbReference type="PRINTS" id="PR00503">
    <property type="entry name" value="BROMODOMAIN"/>
</dbReference>
<feature type="transmembrane region" description="Helical" evidence="7">
    <location>
        <begin position="675"/>
        <end position="693"/>
    </location>
</feature>
<dbReference type="GO" id="GO:0006334">
    <property type="term" value="P:nucleosome assembly"/>
    <property type="evidence" value="ECO:0007669"/>
    <property type="project" value="TreeGrafter"/>
</dbReference>
<comment type="similarity">
    <text evidence="1 6">Belongs to the AAA ATPase family.</text>
</comment>
<evidence type="ECO:0000256" key="3">
    <source>
        <dbReference type="ARBA" id="ARBA00022840"/>
    </source>
</evidence>
<keyword evidence="7" id="KW-0812">Transmembrane</keyword>
<dbReference type="PANTHER" id="PTHR23069">
    <property type="entry name" value="AAA DOMAIN-CONTAINING"/>
    <property type="match status" value="1"/>
</dbReference>
<evidence type="ECO:0000256" key="5">
    <source>
        <dbReference type="PROSITE-ProRule" id="PRU00035"/>
    </source>
</evidence>
<dbReference type="Proteomes" id="UP000038040">
    <property type="component" value="Unplaced"/>
</dbReference>
<dbReference type="GO" id="GO:0005524">
    <property type="term" value="F:ATP binding"/>
    <property type="evidence" value="ECO:0007669"/>
    <property type="project" value="UniProtKB-KW"/>
</dbReference>
<evidence type="ECO:0000256" key="2">
    <source>
        <dbReference type="ARBA" id="ARBA00022741"/>
    </source>
</evidence>
<reference evidence="9 11" key="2">
    <citation type="submission" date="2018-11" db="EMBL/GenBank/DDBJ databases">
        <authorList>
            <consortium name="Pathogen Informatics"/>
        </authorList>
    </citation>
    <scope>NUCLEOTIDE SEQUENCE [LARGE SCALE GENOMIC DNA]</scope>
</reference>
<dbReference type="GO" id="GO:0016887">
    <property type="term" value="F:ATP hydrolysis activity"/>
    <property type="evidence" value="ECO:0007669"/>
    <property type="project" value="InterPro"/>
</dbReference>
<proteinExistence type="inferred from homology"/>
<dbReference type="Gene3D" id="1.20.920.10">
    <property type="entry name" value="Bromodomain-like"/>
    <property type="match status" value="1"/>
</dbReference>
<accession>A0A0N4U895</accession>
<dbReference type="Gene3D" id="3.40.50.300">
    <property type="entry name" value="P-loop containing nucleotide triphosphate hydrolases"/>
    <property type="match status" value="1"/>
</dbReference>
<dbReference type="SUPFAM" id="SSF47370">
    <property type="entry name" value="Bromodomain"/>
    <property type="match status" value="1"/>
</dbReference>
<dbReference type="FunFam" id="3.40.50.300:FF:000061">
    <property type="entry name" value="ATPase family, AAA domain-containing 2"/>
    <property type="match status" value="1"/>
</dbReference>
<dbReference type="PANTHER" id="PTHR23069:SF0">
    <property type="entry name" value="TAT-BINDING HOMOLOG 7"/>
    <property type="match status" value="1"/>
</dbReference>
<dbReference type="InterPro" id="IPR003959">
    <property type="entry name" value="ATPase_AAA_core"/>
</dbReference>
<dbReference type="OrthoDB" id="5421at2759"/>
<sequence>MEVSRPLRHDISGVEDDDGITMELRRRLKRVASIPCDIDPMAIDTSIDFTKIGGLDRHIQSLQEVILFPLLYPEVFSQFDITPPKGVLFYGPPGTGKTLVARALANACSKGARKVSFFMRKGADCLSKWVGESEKQLRLLFEQAYKMRPSIIFFDEIDGLAPTRNSKQDQVHSSIVSTLLALMDGLDNRGSVIVIGATNRLDAIDPALRRPGRFDREMHFSLPDTNARLAILKIHTAAWNANRPSLENLQWLAAKTSGYCGADIKSLCTEAVLVSLRSKFPQMYTSSEKLMIDPALLVIDKSHFITAMQRIVPAGLRDFSVPSRQLDDRLAILLSSTIKSLIEDKVPTGYRSSYQHDMVEISVTEKVLKTLAASPVVPSVRLLIHGNSSDCGQTSYVLPVVVNCLDHLPVFSLSIASLFSSGSPEESFSQAIQSAIRSASTGTPCILLIPSVDMWHQTVPRSVWNLLITALDSFTGFTSILLLASAECHYSKLSWKFYIYMSFFVKNLDFFINLAQFSRDRRFSAFAQPVDPAEVPDYYDIIKNPMDLSTMFSKVQSYKTPEEFVNDFRLIYANAMEYNPPDAEGRLIQQNAKLLLDLGQRAAFELDTNFLRGIEAVEKCSGWPLVELERVAAALAQIIDSYRDIYDRTELPSQLLLTFLANRCCWHISILRRNWHFLFFILFLLIFNCGFIYV</sequence>
<dbReference type="SUPFAM" id="SSF52540">
    <property type="entry name" value="P-loop containing nucleoside triphosphate hydrolases"/>
    <property type="match status" value="1"/>
</dbReference>
<evidence type="ECO:0000313" key="9">
    <source>
        <dbReference type="EMBL" id="VDN57439.1"/>
    </source>
</evidence>
<evidence type="ECO:0000256" key="6">
    <source>
        <dbReference type="RuleBase" id="RU003651"/>
    </source>
</evidence>
<evidence type="ECO:0000313" key="10">
    <source>
        <dbReference type="Proteomes" id="UP000038040"/>
    </source>
</evidence>
<evidence type="ECO:0000313" key="11">
    <source>
        <dbReference type="Proteomes" id="UP000274756"/>
    </source>
</evidence>
<dbReference type="InterPro" id="IPR001487">
    <property type="entry name" value="Bromodomain"/>
</dbReference>
<dbReference type="GO" id="GO:0006337">
    <property type="term" value="P:nucleosome disassembly"/>
    <property type="evidence" value="ECO:0007669"/>
    <property type="project" value="TreeGrafter"/>
</dbReference>
<keyword evidence="4 5" id="KW-0103">Bromodomain</keyword>
<dbReference type="GO" id="GO:0003682">
    <property type="term" value="F:chromatin binding"/>
    <property type="evidence" value="ECO:0007669"/>
    <property type="project" value="TreeGrafter"/>
</dbReference>
<keyword evidence="11" id="KW-1185">Reference proteome</keyword>
<dbReference type="PROSITE" id="PS50014">
    <property type="entry name" value="BROMODOMAIN_2"/>
    <property type="match status" value="1"/>
</dbReference>
<evidence type="ECO:0000256" key="1">
    <source>
        <dbReference type="ARBA" id="ARBA00006914"/>
    </source>
</evidence>
<dbReference type="Proteomes" id="UP000274756">
    <property type="component" value="Unassembled WGS sequence"/>
</dbReference>
<keyword evidence="7" id="KW-0472">Membrane</keyword>
<dbReference type="Pfam" id="PF00439">
    <property type="entry name" value="Bromodomain"/>
    <property type="match status" value="1"/>
</dbReference>
<evidence type="ECO:0000256" key="4">
    <source>
        <dbReference type="ARBA" id="ARBA00023117"/>
    </source>
</evidence>
<dbReference type="InterPro" id="IPR027417">
    <property type="entry name" value="P-loop_NTPase"/>
</dbReference>
<dbReference type="InterPro" id="IPR003960">
    <property type="entry name" value="ATPase_AAA_CS"/>
</dbReference>
<dbReference type="GO" id="GO:0005634">
    <property type="term" value="C:nucleus"/>
    <property type="evidence" value="ECO:0007669"/>
    <property type="project" value="TreeGrafter"/>
</dbReference>
<dbReference type="GO" id="GO:0042393">
    <property type="term" value="F:histone binding"/>
    <property type="evidence" value="ECO:0007669"/>
    <property type="project" value="TreeGrafter"/>
</dbReference>
<dbReference type="GO" id="GO:0045815">
    <property type="term" value="P:transcription initiation-coupled chromatin remodeling"/>
    <property type="evidence" value="ECO:0007669"/>
    <property type="project" value="TreeGrafter"/>
</dbReference>
<dbReference type="WBParaSite" id="DME_0000325301-mRNA-1">
    <property type="protein sequence ID" value="DME_0000325301-mRNA-1"/>
    <property type="gene ID" value="DME_0000325301"/>
</dbReference>
<dbReference type="PROSITE" id="PS00674">
    <property type="entry name" value="AAA"/>
    <property type="match status" value="1"/>
</dbReference>
<dbReference type="InterPro" id="IPR036427">
    <property type="entry name" value="Bromodomain-like_sf"/>
</dbReference>
<dbReference type="EMBL" id="UYYG01001160">
    <property type="protein sequence ID" value="VDN57439.1"/>
    <property type="molecule type" value="Genomic_DNA"/>
</dbReference>
<protein>
    <submittedName>
        <fullName evidence="12">Bromo domain-containing protein</fullName>
    </submittedName>
</protein>
<dbReference type="Gene3D" id="1.10.8.60">
    <property type="match status" value="1"/>
</dbReference>
<dbReference type="InterPro" id="IPR003593">
    <property type="entry name" value="AAA+_ATPase"/>
</dbReference>
<feature type="domain" description="Bromo" evidence="8">
    <location>
        <begin position="518"/>
        <end position="586"/>
    </location>
</feature>
<dbReference type="InterPro" id="IPR045199">
    <property type="entry name" value="ATAD2-like"/>
</dbReference>
<dbReference type="AlphaFoldDB" id="A0A0N4U895"/>
<gene>
    <name evidence="9" type="ORF">DME_LOCUS7412</name>
</gene>
<reference evidence="12" key="1">
    <citation type="submission" date="2017-02" db="UniProtKB">
        <authorList>
            <consortium name="WormBaseParasite"/>
        </authorList>
    </citation>
    <scope>IDENTIFICATION</scope>
</reference>
<keyword evidence="2 6" id="KW-0547">Nucleotide-binding</keyword>
<dbReference type="Pfam" id="PF17862">
    <property type="entry name" value="AAA_lid_3"/>
    <property type="match status" value="1"/>
</dbReference>
<keyword evidence="7" id="KW-1133">Transmembrane helix</keyword>
<organism evidence="10 12">
    <name type="scientific">Dracunculus medinensis</name>
    <name type="common">Guinea worm</name>
    <dbReference type="NCBI Taxonomy" id="318479"/>
    <lineage>
        <taxon>Eukaryota</taxon>
        <taxon>Metazoa</taxon>
        <taxon>Ecdysozoa</taxon>
        <taxon>Nematoda</taxon>
        <taxon>Chromadorea</taxon>
        <taxon>Rhabditida</taxon>
        <taxon>Spirurina</taxon>
        <taxon>Dracunculoidea</taxon>
        <taxon>Dracunculidae</taxon>
        <taxon>Dracunculus</taxon>
    </lineage>
</organism>
<evidence type="ECO:0000259" key="8">
    <source>
        <dbReference type="PROSITE" id="PS50014"/>
    </source>
</evidence>
<name>A0A0N4U895_DRAME</name>
<keyword evidence="3 6" id="KW-0067">ATP-binding</keyword>
<dbReference type="InterPro" id="IPR041569">
    <property type="entry name" value="AAA_lid_3"/>
</dbReference>
<dbReference type="SMART" id="SM00297">
    <property type="entry name" value="BROMO"/>
    <property type="match status" value="1"/>
</dbReference>
<dbReference type="Pfam" id="PF00004">
    <property type="entry name" value="AAA"/>
    <property type="match status" value="1"/>
</dbReference>
<evidence type="ECO:0000313" key="12">
    <source>
        <dbReference type="WBParaSite" id="DME_0000325301-mRNA-1"/>
    </source>
</evidence>